<organism evidence="1">
    <name type="scientific">candidate division WOR-3 bacterium</name>
    <dbReference type="NCBI Taxonomy" id="2052148"/>
    <lineage>
        <taxon>Bacteria</taxon>
        <taxon>Bacteria division WOR-3</taxon>
    </lineage>
</organism>
<protein>
    <submittedName>
        <fullName evidence="1">Uncharacterized protein</fullName>
    </submittedName>
</protein>
<reference evidence="1" key="1">
    <citation type="journal article" date="2020" name="mSystems">
        <title>Genome- and Community-Level Interaction Insights into Carbon Utilization and Element Cycling Functions of Hydrothermarchaeota in Hydrothermal Sediment.</title>
        <authorList>
            <person name="Zhou Z."/>
            <person name="Liu Y."/>
            <person name="Xu W."/>
            <person name="Pan J."/>
            <person name="Luo Z.H."/>
            <person name="Li M."/>
        </authorList>
    </citation>
    <scope>NUCLEOTIDE SEQUENCE [LARGE SCALE GENOMIC DNA]</scope>
    <source>
        <strain evidence="1">SpSt-69</strain>
    </source>
</reference>
<gene>
    <name evidence="1" type="ORF">ENU66_01445</name>
</gene>
<sequence length="105" mass="12550">MFLVKPKVFGEKVPLIMSKEQEKYHNYLKNELFCAYKKITVKDFLLRMHGILKVLSNFLWIPYKSIIQFRAPKDKILVDIIHPYPTEQAVIWVSIDEEKRNSYTC</sequence>
<dbReference type="AlphaFoldDB" id="A0A7V4E3W1"/>
<accession>A0A7V4E3W1</accession>
<name>A0A7V4E3W1_UNCW3</name>
<evidence type="ECO:0000313" key="1">
    <source>
        <dbReference type="EMBL" id="HGL16993.1"/>
    </source>
</evidence>
<dbReference type="EMBL" id="DTDJ01000013">
    <property type="protein sequence ID" value="HGL16993.1"/>
    <property type="molecule type" value="Genomic_DNA"/>
</dbReference>
<proteinExistence type="predicted"/>
<comment type="caution">
    <text evidence="1">The sequence shown here is derived from an EMBL/GenBank/DDBJ whole genome shotgun (WGS) entry which is preliminary data.</text>
</comment>